<protein>
    <submittedName>
        <fullName evidence="1">Uncharacterized protein</fullName>
    </submittedName>
</protein>
<gene>
    <name evidence="1" type="ORF">Pint_00556</name>
</gene>
<comment type="caution">
    <text evidence="1">The sequence shown here is derived from an EMBL/GenBank/DDBJ whole genome shotgun (WGS) entry which is preliminary data.</text>
</comment>
<sequence length="51" mass="5545">MIHRKWSLLTGPTAILGGIVAAVVVANFIFVDHDPFLKPQEKKPDVASSTK</sequence>
<proteinExistence type="predicted"/>
<name>A0ACC0ZM27_9ROSI</name>
<accession>A0ACC0ZM27</accession>
<evidence type="ECO:0000313" key="1">
    <source>
        <dbReference type="EMBL" id="KAJ0054180.1"/>
    </source>
</evidence>
<keyword evidence="2" id="KW-1185">Reference proteome</keyword>
<reference evidence="2" key="1">
    <citation type="journal article" date="2023" name="G3 (Bethesda)">
        <title>Genome assembly and association tests identify interacting loci associated with vigor, precocity, and sex in interspecific pistachio rootstocks.</title>
        <authorList>
            <person name="Palmer W."/>
            <person name="Jacygrad E."/>
            <person name="Sagayaradj S."/>
            <person name="Cavanaugh K."/>
            <person name="Han R."/>
            <person name="Bertier L."/>
            <person name="Beede B."/>
            <person name="Kafkas S."/>
            <person name="Golino D."/>
            <person name="Preece J."/>
            <person name="Michelmore R."/>
        </authorList>
    </citation>
    <scope>NUCLEOTIDE SEQUENCE [LARGE SCALE GENOMIC DNA]</scope>
</reference>
<evidence type="ECO:0000313" key="2">
    <source>
        <dbReference type="Proteomes" id="UP001163603"/>
    </source>
</evidence>
<organism evidence="1 2">
    <name type="scientific">Pistacia integerrima</name>
    <dbReference type="NCBI Taxonomy" id="434235"/>
    <lineage>
        <taxon>Eukaryota</taxon>
        <taxon>Viridiplantae</taxon>
        <taxon>Streptophyta</taxon>
        <taxon>Embryophyta</taxon>
        <taxon>Tracheophyta</taxon>
        <taxon>Spermatophyta</taxon>
        <taxon>Magnoliopsida</taxon>
        <taxon>eudicotyledons</taxon>
        <taxon>Gunneridae</taxon>
        <taxon>Pentapetalae</taxon>
        <taxon>rosids</taxon>
        <taxon>malvids</taxon>
        <taxon>Sapindales</taxon>
        <taxon>Anacardiaceae</taxon>
        <taxon>Pistacia</taxon>
    </lineage>
</organism>
<dbReference type="EMBL" id="CM047736">
    <property type="protein sequence ID" value="KAJ0054180.1"/>
    <property type="molecule type" value="Genomic_DNA"/>
</dbReference>
<dbReference type="Proteomes" id="UP001163603">
    <property type="component" value="Chromosome 1"/>
</dbReference>